<dbReference type="PRINTS" id="PR00173">
    <property type="entry name" value="EDTRNSPORT"/>
</dbReference>
<organism evidence="10 11">
    <name type="scientific">Skermanella stibiiresistens SB22</name>
    <dbReference type="NCBI Taxonomy" id="1385369"/>
    <lineage>
        <taxon>Bacteria</taxon>
        <taxon>Pseudomonadati</taxon>
        <taxon>Pseudomonadota</taxon>
        <taxon>Alphaproteobacteria</taxon>
        <taxon>Rhodospirillales</taxon>
        <taxon>Azospirillaceae</taxon>
        <taxon>Skermanella</taxon>
    </lineage>
</organism>
<dbReference type="InterPro" id="IPR036458">
    <property type="entry name" value="Na:dicarbo_symporter_sf"/>
</dbReference>
<dbReference type="STRING" id="1385369.N825_14045"/>
<feature type="transmembrane region" description="Helical" evidence="9">
    <location>
        <begin position="359"/>
        <end position="380"/>
    </location>
</feature>
<dbReference type="EMBL" id="AVFL01000019">
    <property type="protein sequence ID" value="EWY38326.1"/>
    <property type="molecule type" value="Genomic_DNA"/>
</dbReference>
<dbReference type="GO" id="GO:0015141">
    <property type="term" value="F:succinate transmembrane transporter activity"/>
    <property type="evidence" value="ECO:0007669"/>
    <property type="project" value="TreeGrafter"/>
</dbReference>
<keyword evidence="6 9" id="KW-0769">Symport</keyword>
<accession>W9H0F5</accession>
<dbReference type="HAMAP" id="MF_01300">
    <property type="entry name" value="C4_dicarb_transport"/>
    <property type="match status" value="1"/>
</dbReference>
<dbReference type="NCBIfam" id="NF002461">
    <property type="entry name" value="PRK01663.1"/>
    <property type="match status" value="1"/>
</dbReference>
<evidence type="ECO:0000256" key="6">
    <source>
        <dbReference type="ARBA" id="ARBA00022847"/>
    </source>
</evidence>
<feature type="transmembrane region" description="Helical" evidence="9">
    <location>
        <begin position="85"/>
        <end position="107"/>
    </location>
</feature>
<dbReference type="PANTHER" id="PTHR42865">
    <property type="entry name" value="PROTON/GLUTAMATE-ASPARTATE SYMPORTER"/>
    <property type="match status" value="1"/>
</dbReference>
<dbReference type="OrthoDB" id="9766690at2"/>
<evidence type="ECO:0000256" key="7">
    <source>
        <dbReference type="ARBA" id="ARBA00022989"/>
    </source>
</evidence>
<dbReference type="SUPFAM" id="SSF118215">
    <property type="entry name" value="Proton glutamate symport protein"/>
    <property type="match status" value="1"/>
</dbReference>
<feature type="transmembrane region" description="Helical" evidence="9">
    <location>
        <begin position="192"/>
        <end position="216"/>
    </location>
</feature>
<dbReference type="GO" id="GO:0015366">
    <property type="term" value="F:malate:proton symporter activity"/>
    <property type="evidence" value="ECO:0007669"/>
    <property type="project" value="TreeGrafter"/>
</dbReference>
<evidence type="ECO:0000256" key="1">
    <source>
        <dbReference type="ARBA" id="ARBA00004429"/>
    </source>
</evidence>
<comment type="function">
    <text evidence="9">Responsible for the transport of dicarboxylates such as succinate, fumarate, and malate across the membrane.</text>
</comment>
<comment type="caution">
    <text evidence="10">The sequence shown here is derived from an EMBL/GenBank/DDBJ whole genome shotgun (WGS) entry which is preliminary data.</text>
</comment>
<comment type="caution">
    <text evidence="9">Lacks conserved residue(s) required for the propagation of feature annotation.</text>
</comment>
<dbReference type="AlphaFoldDB" id="W9H0F5"/>
<feature type="transmembrane region" description="Helical" evidence="9">
    <location>
        <begin position="52"/>
        <end position="73"/>
    </location>
</feature>
<evidence type="ECO:0000256" key="2">
    <source>
        <dbReference type="ARBA" id="ARBA00006148"/>
    </source>
</evidence>
<dbReference type="Pfam" id="PF00375">
    <property type="entry name" value="SDF"/>
    <property type="match status" value="1"/>
</dbReference>
<comment type="subcellular location">
    <subcellularLocation>
        <location evidence="1">Cell inner membrane</location>
        <topology evidence="1">Multi-pass membrane protein</topology>
    </subcellularLocation>
    <subcellularLocation>
        <location evidence="9">Cell membrane</location>
        <topology evidence="9">Multi-pass membrane protein</topology>
    </subcellularLocation>
</comment>
<keyword evidence="7 9" id="KW-1133">Transmembrane helix</keyword>
<evidence type="ECO:0000256" key="4">
    <source>
        <dbReference type="ARBA" id="ARBA00022475"/>
    </source>
</evidence>
<dbReference type="PANTHER" id="PTHR42865:SF1">
    <property type="entry name" value="AEROBIC C4-DICARBOXYLATE TRANSPORT PROTEIN"/>
    <property type="match status" value="1"/>
</dbReference>
<proteinExistence type="inferred from homology"/>
<dbReference type="GO" id="GO:0015138">
    <property type="term" value="F:fumarate transmembrane transporter activity"/>
    <property type="evidence" value="ECO:0007669"/>
    <property type="project" value="TreeGrafter"/>
</dbReference>
<keyword evidence="4 9" id="KW-1003">Cell membrane</keyword>
<dbReference type="PATRIC" id="fig|1385369.3.peg.4690"/>
<dbReference type="InterPro" id="IPR023954">
    <property type="entry name" value="C4_dicarb_transport"/>
</dbReference>
<feature type="transmembrane region" description="Helical" evidence="9">
    <location>
        <begin position="12"/>
        <end position="32"/>
    </location>
</feature>
<evidence type="ECO:0000256" key="8">
    <source>
        <dbReference type="ARBA" id="ARBA00023136"/>
    </source>
</evidence>
<keyword evidence="5 9" id="KW-0812">Transmembrane</keyword>
<reference evidence="10 11" key="1">
    <citation type="submission" date="2013-08" db="EMBL/GenBank/DDBJ databases">
        <title>The genome sequence of Skermanella stibiiresistens.</title>
        <authorList>
            <person name="Zhu W."/>
            <person name="Wang G."/>
        </authorList>
    </citation>
    <scope>NUCLEOTIDE SEQUENCE [LARGE SCALE GENOMIC DNA]</scope>
    <source>
        <strain evidence="10 11">SB22</strain>
    </source>
</reference>
<evidence type="ECO:0000313" key="10">
    <source>
        <dbReference type="EMBL" id="EWY38326.1"/>
    </source>
</evidence>
<dbReference type="Gene3D" id="1.10.3860.10">
    <property type="entry name" value="Sodium:dicarboxylate symporter"/>
    <property type="match status" value="1"/>
</dbReference>
<dbReference type="Proteomes" id="UP000019486">
    <property type="component" value="Unassembled WGS sequence"/>
</dbReference>
<feature type="transmembrane region" description="Helical" evidence="9">
    <location>
        <begin position="152"/>
        <end position="172"/>
    </location>
</feature>
<dbReference type="InterPro" id="IPR001991">
    <property type="entry name" value="Na-dicarboxylate_symporter"/>
</dbReference>
<dbReference type="RefSeq" id="WP_051512791.1">
    <property type="nucleotide sequence ID" value="NZ_AVFL01000019.1"/>
</dbReference>
<comment type="similarity">
    <text evidence="2 9">Belongs to the dicarboxylate/amino acid:cation symporter (DAACS) (TC 2.A.23) family.</text>
</comment>
<dbReference type="NCBIfam" id="NF009587">
    <property type="entry name" value="PRK13027.1"/>
    <property type="match status" value="1"/>
</dbReference>
<dbReference type="GO" id="GO:0005886">
    <property type="term" value="C:plasma membrane"/>
    <property type="evidence" value="ECO:0007669"/>
    <property type="project" value="UniProtKB-SubCell"/>
</dbReference>
<dbReference type="FunFam" id="1.10.3860.10:FF:000001">
    <property type="entry name" value="C4-dicarboxylate transport protein"/>
    <property type="match status" value="1"/>
</dbReference>
<feature type="transmembrane region" description="Helical" evidence="9">
    <location>
        <begin position="228"/>
        <end position="250"/>
    </location>
</feature>
<keyword evidence="11" id="KW-1185">Reference proteome</keyword>
<gene>
    <name evidence="9" type="primary">dctA</name>
    <name evidence="10" type="ORF">N825_14045</name>
</gene>
<dbReference type="GO" id="GO:0070778">
    <property type="term" value="P:L-aspartate transmembrane transport"/>
    <property type="evidence" value="ECO:0007669"/>
    <property type="project" value="TreeGrafter"/>
</dbReference>
<evidence type="ECO:0000256" key="5">
    <source>
        <dbReference type="ARBA" id="ARBA00022692"/>
    </source>
</evidence>
<keyword evidence="3 9" id="KW-0813">Transport</keyword>
<protein>
    <recommendedName>
        <fullName evidence="9">C4-dicarboxylate transport protein</fullName>
    </recommendedName>
</protein>
<keyword evidence="8 9" id="KW-0472">Membrane</keyword>
<evidence type="ECO:0000313" key="11">
    <source>
        <dbReference type="Proteomes" id="UP000019486"/>
    </source>
</evidence>
<evidence type="ECO:0000256" key="9">
    <source>
        <dbReference type="HAMAP-Rule" id="MF_01300"/>
    </source>
</evidence>
<name>W9H0F5_9PROT</name>
<evidence type="ECO:0000256" key="3">
    <source>
        <dbReference type="ARBA" id="ARBA00022448"/>
    </source>
</evidence>
<sequence>MAIAIRAQRGKPFYKVLYVQVLIGITLGIALGHFEPDLAIDMKPLGDAFIKLIKMVIGLVIFCTVVSGIAGMSDMKKVGRVGGKALLYFEVVSTIALAIGLLVGNWLKPGAGFNADPTKLDAKAVAQYAGKASEQTITEFLLNVVPNTVMDAFARGDILPIVLVSILFGVVLSKLGDAGKPVRDIIDGGSKLVFGAIGLIMKLAPVGAFGAMAFTIGKYGVGSLGPLAFLIGTFYLTSIVFVLGVLGIIARLSGFSILKFLSYIKEEILIVLGTSSSDSALPSLMAKLERLGCSKPVVGLVVPTGYVFNTDGTSIYMTLAALFVAQATNTDLTLTQQLALFAVAMLTSKGASGVTGASFIALVGTLSVVPTIPVAGMALILGIDRFMSEARALVNMIGNGVATVVMARWEGELDQDRMTAVLDGHWIEPEPVLDDADLGFGGGTTPALAMRKSS</sequence>